<keyword evidence="1" id="KW-0472">Membrane</keyword>
<keyword evidence="1" id="KW-0812">Transmembrane</keyword>
<dbReference type="Proteomes" id="UP000295793">
    <property type="component" value="Unassembled WGS sequence"/>
</dbReference>
<evidence type="ECO:0000256" key="1">
    <source>
        <dbReference type="SAM" id="Phobius"/>
    </source>
</evidence>
<keyword evidence="3" id="KW-1185">Reference proteome</keyword>
<proteinExistence type="predicted"/>
<feature type="transmembrane region" description="Helical" evidence="1">
    <location>
        <begin position="15"/>
        <end position="36"/>
    </location>
</feature>
<sequence length="192" mass="21871">MIQTNQAPNSLFRKWPLFVVLFTPLLVMASATWLYASGAYRPNEQSNHGTLLQPVLSATDLTLPEVTISENRQWQLVQFSPRCEQNCYDRLIEQRQIHKAMGKLAPRIDRVLITTSQTEVDTGELPNLNIIQRNQPVLSAALTDQVPAEDLNRHPVFVIDPFGNLVMYFLPDHDYRAQMSDLKKLLKLSTIG</sequence>
<organism evidence="2 3">
    <name type="scientific">Reinekea marinisedimentorum</name>
    <dbReference type="NCBI Taxonomy" id="230495"/>
    <lineage>
        <taxon>Bacteria</taxon>
        <taxon>Pseudomonadati</taxon>
        <taxon>Pseudomonadota</taxon>
        <taxon>Gammaproteobacteria</taxon>
        <taxon>Oceanospirillales</taxon>
        <taxon>Saccharospirillaceae</taxon>
        <taxon>Reinekea</taxon>
    </lineage>
</organism>
<evidence type="ECO:0000313" key="3">
    <source>
        <dbReference type="Proteomes" id="UP000295793"/>
    </source>
</evidence>
<dbReference type="RefSeq" id="WP_132701450.1">
    <property type="nucleotide sequence ID" value="NZ_SLZR01000007.1"/>
</dbReference>
<dbReference type="OrthoDB" id="9785445at2"/>
<keyword evidence="1" id="KW-1133">Transmembrane helix</keyword>
<dbReference type="AlphaFoldDB" id="A0A4R3I6Z5"/>
<name>A0A4R3I6Z5_9GAMM</name>
<accession>A0A4R3I6Z5</accession>
<protein>
    <recommendedName>
        <fullName evidence="4">Cytochrome oxidase Cu insertion factor (SCO1/SenC/PrrC family)</fullName>
    </recommendedName>
</protein>
<reference evidence="2 3" key="1">
    <citation type="submission" date="2019-03" db="EMBL/GenBank/DDBJ databases">
        <title>Genomic Encyclopedia of Archaeal and Bacterial Type Strains, Phase II (KMG-II): from individual species to whole genera.</title>
        <authorList>
            <person name="Goeker M."/>
        </authorList>
    </citation>
    <scope>NUCLEOTIDE SEQUENCE [LARGE SCALE GENOMIC DNA]</scope>
    <source>
        <strain evidence="2 3">DSM 15388</strain>
    </source>
</reference>
<comment type="caution">
    <text evidence="2">The sequence shown here is derived from an EMBL/GenBank/DDBJ whole genome shotgun (WGS) entry which is preliminary data.</text>
</comment>
<dbReference type="EMBL" id="SLZR01000007">
    <property type="protein sequence ID" value="TCS40999.1"/>
    <property type="molecule type" value="Genomic_DNA"/>
</dbReference>
<evidence type="ECO:0008006" key="4">
    <source>
        <dbReference type="Google" id="ProtNLM"/>
    </source>
</evidence>
<evidence type="ECO:0000313" key="2">
    <source>
        <dbReference type="EMBL" id="TCS40999.1"/>
    </source>
</evidence>
<gene>
    <name evidence="2" type="ORF">BCF53_10712</name>
</gene>